<evidence type="ECO:0000259" key="9">
    <source>
        <dbReference type="PROSITE" id="PS50262"/>
    </source>
</evidence>
<dbReference type="InterPro" id="IPR017452">
    <property type="entry name" value="GPCR_Rhodpsn_7TM"/>
</dbReference>
<evidence type="ECO:0000256" key="8">
    <source>
        <dbReference type="SAM" id="Phobius"/>
    </source>
</evidence>
<feature type="transmembrane region" description="Helical" evidence="8">
    <location>
        <begin position="256"/>
        <end position="280"/>
    </location>
</feature>
<feature type="transmembrane region" description="Helical" evidence="8">
    <location>
        <begin position="24"/>
        <end position="48"/>
    </location>
</feature>
<keyword evidence="3 8" id="KW-1133">Transmembrane helix</keyword>
<evidence type="ECO:0000256" key="7">
    <source>
        <dbReference type="ARBA" id="ARBA00023224"/>
    </source>
</evidence>
<evidence type="ECO:0000256" key="6">
    <source>
        <dbReference type="ARBA" id="ARBA00023170"/>
    </source>
</evidence>
<keyword evidence="4" id="KW-0297">G-protein coupled receptor</keyword>
<dbReference type="Proteomes" id="UP000678393">
    <property type="component" value="Unassembled WGS sequence"/>
</dbReference>
<dbReference type="GO" id="GO:0004930">
    <property type="term" value="F:G protein-coupled receptor activity"/>
    <property type="evidence" value="ECO:0007669"/>
    <property type="project" value="UniProtKB-KW"/>
</dbReference>
<organism evidence="10 11">
    <name type="scientific">Candidula unifasciata</name>
    <dbReference type="NCBI Taxonomy" id="100452"/>
    <lineage>
        <taxon>Eukaryota</taxon>
        <taxon>Metazoa</taxon>
        <taxon>Spiralia</taxon>
        <taxon>Lophotrochozoa</taxon>
        <taxon>Mollusca</taxon>
        <taxon>Gastropoda</taxon>
        <taxon>Heterobranchia</taxon>
        <taxon>Euthyneura</taxon>
        <taxon>Panpulmonata</taxon>
        <taxon>Eupulmonata</taxon>
        <taxon>Stylommatophora</taxon>
        <taxon>Helicina</taxon>
        <taxon>Helicoidea</taxon>
        <taxon>Geomitridae</taxon>
        <taxon>Candidula</taxon>
    </lineage>
</organism>
<evidence type="ECO:0000256" key="5">
    <source>
        <dbReference type="ARBA" id="ARBA00023136"/>
    </source>
</evidence>
<feature type="transmembrane region" description="Helical" evidence="8">
    <location>
        <begin position="144"/>
        <end position="165"/>
    </location>
</feature>
<proteinExistence type="predicted"/>
<keyword evidence="2 8" id="KW-0812">Transmembrane</keyword>
<feature type="domain" description="G-protein coupled receptors family 1 profile" evidence="9">
    <location>
        <begin position="41"/>
        <end position="313"/>
    </location>
</feature>
<feature type="transmembrane region" description="Helical" evidence="8">
    <location>
        <begin position="200"/>
        <end position="226"/>
    </location>
</feature>
<feature type="transmembrane region" description="Helical" evidence="8">
    <location>
        <begin position="300"/>
        <end position="316"/>
    </location>
</feature>
<dbReference type="PRINTS" id="PR00237">
    <property type="entry name" value="GPCRRHODOPSN"/>
</dbReference>
<gene>
    <name evidence="10" type="ORF">CUNI_LOCUS12194</name>
</gene>
<dbReference type="OrthoDB" id="6276488at2759"/>
<reference evidence="10" key="1">
    <citation type="submission" date="2021-04" db="EMBL/GenBank/DDBJ databases">
        <authorList>
            <consortium name="Molecular Ecology Group"/>
        </authorList>
    </citation>
    <scope>NUCLEOTIDE SEQUENCE</scope>
</reference>
<dbReference type="Pfam" id="PF00001">
    <property type="entry name" value="7tm_1"/>
    <property type="match status" value="1"/>
</dbReference>
<evidence type="ECO:0000313" key="11">
    <source>
        <dbReference type="Proteomes" id="UP000678393"/>
    </source>
</evidence>
<dbReference type="PANTHER" id="PTHR24243">
    <property type="entry name" value="G-PROTEIN COUPLED RECEPTOR"/>
    <property type="match status" value="1"/>
</dbReference>
<dbReference type="InterPro" id="IPR000276">
    <property type="entry name" value="GPCR_Rhodpsn"/>
</dbReference>
<name>A0A8S3ZHM5_9EUPU</name>
<evidence type="ECO:0000256" key="1">
    <source>
        <dbReference type="ARBA" id="ARBA00004141"/>
    </source>
</evidence>
<evidence type="ECO:0000256" key="2">
    <source>
        <dbReference type="ARBA" id="ARBA00022692"/>
    </source>
</evidence>
<dbReference type="PROSITE" id="PS50262">
    <property type="entry name" value="G_PROTEIN_RECEP_F1_2"/>
    <property type="match status" value="1"/>
</dbReference>
<evidence type="ECO:0000313" key="10">
    <source>
        <dbReference type="EMBL" id="CAG5126636.1"/>
    </source>
</evidence>
<comment type="caution">
    <text evidence="10">The sequence shown here is derived from an EMBL/GenBank/DDBJ whole genome shotgun (WGS) entry which is preliminary data.</text>
</comment>
<keyword evidence="7" id="KW-0807">Transducer</keyword>
<keyword evidence="11" id="KW-1185">Reference proteome</keyword>
<evidence type="ECO:0000256" key="3">
    <source>
        <dbReference type="ARBA" id="ARBA00022989"/>
    </source>
</evidence>
<keyword evidence="5 8" id="KW-0472">Membrane</keyword>
<dbReference type="AlphaFoldDB" id="A0A8S3ZHM5"/>
<sequence length="333" mass="38689">MASNASTSVWEEFINTKVINILDTLISCYLLLFTTVVGIVGNSVTLIVLCRIGFKDASNIILLSLAGVDLFFLIQLFIRKLSYVIEIFDSFYAEIYRSYTVCYLYVFDLAPVLISISHIVVISTERLLAVFFPLRVCQWFTRKSVTMTLISVYLTWIIALQPWVYSHRRVEWGYNANYNRTYTYLVFTEWYISNAEILTFFGYIIINSVTGMFCLLVATMSCAIAYRLHILTKRRSTMTFKTVVKNSDLDLKVSRMLLVVCVVYCFCNIPSFVIYFGYYTFPVTVKHFELNNFLRHLEEVFMALNCTANFFIYVLMSSKFHGTVIRTFHVQKS</sequence>
<dbReference type="EMBL" id="CAJHNH020002410">
    <property type="protein sequence ID" value="CAG5126636.1"/>
    <property type="molecule type" value="Genomic_DNA"/>
</dbReference>
<feature type="transmembrane region" description="Helical" evidence="8">
    <location>
        <begin position="60"/>
        <end position="78"/>
    </location>
</feature>
<keyword evidence="6" id="KW-0675">Receptor</keyword>
<comment type="subcellular location">
    <subcellularLocation>
        <location evidence="1">Membrane</location>
        <topology evidence="1">Multi-pass membrane protein</topology>
    </subcellularLocation>
</comment>
<dbReference type="SUPFAM" id="SSF81321">
    <property type="entry name" value="Family A G protein-coupled receptor-like"/>
    <property type="match status" value="1"/>
</dbReference>
<dbReference type="Gene3D" id="1.20.1070.10">
    <property type="entry name" value="Rhodopsin 7-helix transmembrane proteins"/>
    <property type="match status" value="1"/>
</dbReference>
<dbReference type="PANTHER" id="PTHR24243:SF233">
    <property type="entry name" value="THYROTROPIN-RELEASING HORMONE RECEPTOR"/>
    <property type="match status" value="1"/>
</dbReference>
<accession>A0A8S3ZHM5</accession>
<protein>
    <recommendedName>
        <fullName evidence="9">G-protein coupled receptors family 1 profile domain-containing protein</fullName>
    </recommendedName>
</protein>
<dbReference type="GO" id="GO:0005886">
    <property type="term" value="C:plasma membrane"/>
    <property type="evidence" value="ECO:0007669"/>
    <property type="project" value="TreeGrafter"/>
</dbReference>
<feature type="transmembrane region" description="Helical" evidence="8">
    <location>
        <begin position="98"/>
        <end position="123"/>
    </location>
</feature>
<evidence type="ECO:0000256" key="4">
    <source>
        <dbReference type="ARBA" id="ARBA00023040"/>
    </source>
</evidence>